<name>A0A9X2X1W4_9GAMM</name>
<feature type="compositionally biased region" description="Polar residues" evidence="1">
    <location>
        <begin position="12"/>
        <end position="26"/>
    </location>
</feature>
<dbReference type="AlphaFoldDB" id="A0A9X2X1W4"/>
<keyword evidence="3" id="KW-1185">Reference proteome</keyword>
<reference evidence="2" key="2">
    <citation type="journal article" date="2022" name="Syst. Appl. Microbiol.">
        <title>Chromohalobacter moromii sp. nov., a moderately halophilic bacterium isolated from lupine-based moromi fermentation.</title>
        <authorList>
            <person name="Lulf R.H."/>
            <person name="Hilgarth M."/>
            <person name="Ehrmann M.A."/>
        </authorList>
    </citation>
    <scope>NUCLEOTIDE SEQUENCE</scope>
    <source>
        <strain evidence="2">TMW 2.2304</strain>
    </source>
</reference>
<evidence type="ECO:0000256" key="1">
    <source>
        <dbReference type="SAM" id="MobiDB-lite"/>
    </source>
</evidence>
<reference evidence="2" key="1">
    <citation type="submission" date="2021-07" db="EMBL/GenBank/DDBJ databases">
        <authorList>
            <person name="Luelf R.H."/>
        </authorList>
    </citation>
    <scope>NUCLEOTIDE SEQUENCE</scope>
    <source>
        <strain evidence="2">TMW 2.2304</strain>
    </source>
</reference>
<proteinExistence type="predicted"/>
<organism evidence="2 3">
    <name type="scientific">Chromohalobacter moromii</name>
    <dbReference type="NCBI Taxonomy" id="2860329"/>
    <lineage>
        <taxon>Bacteria</taxon>
        <taxon>Pseudomonadati</taxon>
        <taxon>Pseudomonadota</taxon>
        <taxon>Gammaproteobacteria</taxon>
        <taxon>Oceanospirillales</taxon>
        <taxon>Halomonadaceae</taxon>
        <taxon>Chromohalobacter</taxon>
    </lineage>
</organism>
<dbReference type="RefSeq" id="WP_247640073.1">
    <property type="nucleotide sequence ID" value="NZ_JAHXCZ010000003.1"/>
</dbReference>
<gene>
    <name evidence="2" type="ORF">KZO87_09235</name>
</gene>
<sequence>MSKITNERKNYQSRSKNIANSFGKQKTNVDIRKSREDFKVDCSGYFIWKSEEAQKNI</sequence>
<protein>
    <submittedName>
        <fullName evidence="2">Uncharacterized protein</fullName>
    </submittedName>
</protein>
<feature type="region of interest" description="Disordered" evidence="1">
    <location>
        <begin position="1"/>
        <end position="26"/>
    </location>
</feature>
<evidence type="ECO:0000313" key="2">
    <source>
        <dbReference type="EMBL" id="MCT8505564.1"/>
    </source>
</evidence>
<evidence type="ECO:0000313" key="3">
    <source>
        <dbReference type="Proteomes" id="UP001145353"/>
    </source>
</evidence>
<dbReference type="Proteomes" id="UP001145353">
    <property type="component" value="Unassembled WGS sequence"/>
</dbReference>
<dbReference type="EMBL" id="JAHXDE010000003">
    <property type="protein sequence ID" value="MCT8505564.1"/>
    <property type="molecule type" value="Genomic_DNA"/>
</dbReference>
<feature type="compositionally biased region" description="Basic and acidic residues" evidence="1">
    <location>
        <begin position="1"/>
        <end position="10"/>
    </location>
</feature>
<comment type="caution">
    <text evidence="2">The sequence shown here is derived from an EMBL/GenBank/DDBJ whole genome shotgun (WGS) entry which is preliminary data.</text>
</comment>
<accession>A0A9X2X1W4</accession>